<dbReference type="FunFam" id="3.40.640.10:FF:000011">
    <property type="entry name" value="Ornithine aminotransferase"/>
    <property type="match status" value="1"/>
</dbReference>
<comment type="cofactor">
    <cofactor evidence="1">
        <name>pyridoxal 5'-phosphate</name>
        <dbReference type="ChEBI" id="CHEBI:597326"/>
    </cofactor>
</comment>
<protein>
    <recommendedName>
        <fullName evidence="4">ornithine aminotransferase</fullName>
        <ecNumber evidence="4">2.6.1.13</ecNumber>
    </recommendedName>
    <alternativeName>
        <fullName evidence="9">Ornithine delta-aminotransferase</fullName>
    </alternativeName>
    <alternativeName>
        <fullName evidence="8">Ornithine--oxo-acid aminotransferase</fullName>
    </alternativeName>
</protein>
<dbReference type="InterPro" id="IPR015424">
    <property type="entry name" value="PyrdxlP-dep_Trfase"/>
</dbReference>
<dbReference type="InterPro" id="IPR049704">
    <property type="entry name" value="Aminotrans_3_PPA_site"/>
</dbReference>
<gene>
    <name evidence="12" type="ORF">KC19_6G198600</name>
</gene>
<evidence type="ECO:0000256" key="4">
    <source>
        <dbReference type="ARBA" id="ARBA00012924"/>
    </source>
</evidence>
<evidence type="ECO:0000256" key="8">
    <source>
        <dbReference type="ARBA" id="ARBA00030587"/>
    </source>
</evidence>
<keyword evidence="5" id="KW-0032">Aminotransferase</keyword>
<dbReference type="AlphaFoldDB" id="A0A8T0HJI0"/>
<keyword evidence="7 10" id="KW-0663">Pyridoxal phosphate</keyword>
<dbReference type="InterPro" id="IPR005814">
    <property type="entry name" value="Aminotrans_3"/>
</dbReference>
<evidence type="ECO:0000256" key="11">
    <source>
        <dbReference type="SAM" id="MobiDB-lite"/>
    </source>
</evidence>
<dbReference type="FunFam" id="3.90.1150.10:FF:000152">
    <property type="entry name" value="Ornithine aminotransferase"/>
    <property type="match status" value="1"/>
</dbReference>
<dbReference type="GO" id="GO:0010121">
    <property type="term" value="P:L-arginine catabolic process to proline via ornithine"/>
    <property type="evidence" value="ECO:0007669"/>
    <property type="project" value="TreeGrafter"/>
</dbReference>
<evidence type="ECO:0000256" key="6">
    <source>
        <dbReference type="ARBA" id="ARBA00022679"/>
    </source>
</evidence>
<dbReference type="EMBL" id="CM026427">
    <property type="protein sequence ID" value="KAG0570934.1"/>
    <property type="molecule type" value="Genomic_DNA"/>
</dbReference>
<dbReference type="PROSITE" id="PS00600">
    <property type="entry name" value="AA_TRANSFER_CLASS_3"/>
    <property type="match status" value="1"/>
</dbReference>
<dbReference type="SUPFAM" id="SSF53383">
    <property type="entry name" value="PLP-dependent transferases"/>
    <property type="match status" value="1"/>
</dbReference>
<organism evidence="12 13">
    <name type="scientific">Ceratodon purpureus</name>
    <name type="common">Fire moss</name>
    <name type="synonym">Dicranum purpureum</name>
    <dbReference type="NCBI Taxonomy" id="3225"/>
    <lineage>
        <taxon>Eukaryota</taxon>
        <taxon>Viridiplantae</taxon>
        <taxon>Streptophyta</taxon>
        <taxon>Embryophyta</taxon>
        <taxon>Bryophyta</taxon>
        <taxon>Bryophytina</taxon>
        <taxon>Bryopsida</taxon>
        <taxon>Dicranidae</taxon>
        <taxon>Pseudoditrichales</taxon>
        <taxon>Ditrichaceae</taxon>
        <taxon>Ceratodon</taxon>
    </lineage>
</organism>
<feature type="compositionally biased region" description="Low complexity" evidence="11">
    <location>
        <begin position="29"/>
        <end position="47"/>
    </location>
</feature>
<name>A0A8T0HJI0_CERPU</name>
<evidence type="ECO:0000256" key="1">
    <source>
        <dbReference type="ARBA" id="ARBA00001933"/>
    </source>
</evidence>
<dbReference type="Pfam" id="PF00202">
    <property type="entry name" value="Aminotran_3"/>
    <property type="match status" value="1"/>
</dbReference>
<evidence type="ECO:0000256" key="3">
    <source>
        <dbReference type="ARBA" id="ARBA00008954"/>
    </source>
</evidence>
<comment type="caution">
    <text evidence="12">The sequence shown here is derived from an EMBL/GenBank/DDBJ whole genome shotgun (WGS) entry which is preliminary data.</text>
</comment>
<dbReference type="NCBIfam" id="TIGR01885">
    <property type="entry name" value="Orn_aminotrans"/>
    <property type="match status" value="1"/>
</dbReference>
<comment type="similarity">
    <text evidence="3 10">Belongs to the class-III pyridoxal-phosphate-dependent aminotransferase family.</text>
</comment>
<evidence type="ECO:0000313" key="13">
    <source>
        <dbReference type="Proteomes" id="UP000822688"/>
    </source>
</evidence>
<dbReference type="PANTHER" id="PTHR11986">
    <property type="entry name" value="AMINOTRANSFERASE CLASS III"/>
    <property type="match status" value="1"/>
</dbReference>
<evidence type="ECO:0000256" key="5">
    <source>
        <dbReference type="ARBA" id="ARBA00022576"/>
    </source>
</evidence>
<dbReference type="GO" id="GO:0042802">
    <property type="term" value="F:identical protein binding"/>
    <property type="evidence" value="ECO:0007669"/>
    <property type="project" value="TreeGrafter"/>
</dbReference>
<keyword evidence="6" id="KW-0808">Transferase</keyword>
<dbReference type="CDD" id="cd00610">
    <property type="entry name" value="OAT_like"/>
    <property type="match status" value="1"/>
</dbReference>
<keyword evidence="13" id="KW-1185">Reference proteome</keyword>
<dbReference type="EC" id="2.6.1.13" evidence="4"/>
<evidence type="ECO:0000256" key="7">
    <source>
        <dbReference type="ARBA" id="ARBA00022898"/>
    </source>
</evidence>
<evidence type="ECO:0000256" key="10">
    <source>
        <dbReference type="RuleBase" id="RU003560"/>
    </source>
</evidence>
<accession>A0A8T0HJI0</accession>
<dbReference type="Gene3D" id="3.40.640.10">
    <property type="entry name" value="Type I PLP-dependent aspartate aminotransferase-like (Major domain)"/>
    <property type="match status" value="1"/>
</dbReference>
<dbReference type="GO" id="GO:0019544">
    <property type="term" value="P:L-arginine catabolic process to L-glutamate"/>
    <property type="evidence" value="ECO:0007669"/>
    <property type="project" value="TreeGrafter"/>
</dbReference>
<reference evidence="12 13" key="1">
    <citation type="submission" date="2020-06" db="EMBL/GenBank/DDBJ databases">
        <title>WGS assembly of Ceratodon purpureus strain R40.</title>
        <authorList>
            <person name="Carey S.B."/>
            <person name="Jenkins J."/>
            <person name="Shu S."/>
            <person name="Lovell J.T."/>
            <person name="Sreedasyam A."/>
            <person name="Maumus F."/>
            <person name="Tiley G.P."/>
            <person name="Fernandez-Pozo N."/>
            <person name="Barry K."/>
            <person name="Chen C."/>
            <person name="Wang M."/>
            <person name="Lipzen A."/>
            <person name="Daum C."/>
            <person name="Saski C.A."/>
            <person name="Payton A.C."/>
            <person name="Mcbreen J.C."/>
            <person name="Conrad R.E."/>
            <person name="Kollar L.M."/>
            <person name="Olsson S."/>
            <person name="Huttunen S."/>
            <person name="Landis J.B."/>
            <person name="Wickett N.J."/>
            <person name="Johnson M.G."/>
            <person name="Rensing S.A."/>
            <person name="Grimwood J."/>
            <person name="Schmutz J."/>
            <person name="Mcdaniel S.F."/>
        </authorList>
    </citation>
    <scope>NUCLEOTIDE SEQUENCE [LARGE SCALE GENOMIC DNA]</scope>
    <source>
        <strain evidence="12 13">R40</strain>
    </source>
</reference>
<dbReference type="InterPro" id="IPR015421">
    <property type="entry name" value="PyrdxlP-dep_Trfase_major"/>
</dbReference>
<dbReference type="Gene3D" id="3.90.1150.10">
    <property type="entry name" value="Aspartate Aminotransferase, domain 1"/>
    <property type="match status" value="1"/>
</dbReference>
<dbReference type="GO" id="GO:0005737">
    <property type="term" value="C:cytoplasm"/>
    <property type="evidence" value="ECO:0007669"/>
    <property type="project" value="TreeGrafter"/>
</dbReference>
<evidence type="ECO:0000313" key="12">
    <source>
        <dbReference type="EMBL" id="KAG0570934.1"/>
    </source>
</evidence>
<sequence length="493" mass="53546">MASRVRLMQTVARRSLAKRLKGQAPLVIQSHAHSTSSQAAVSQQSSQLPPSTEDLIGMEHKFSAHNYHPVPVVFAKAKGVEVWDPEGRKYLDFLSAYSAVNQGHGNQKIVDALMEQAQRLTLSSRAFHNDKFPILAKMLTTMFGYEMMLPMNTGAEGVETALKLARKWGYEKKGIAKDEAVIISCCGCFHGRTMAAISMSCDNEATRGFGPSLPGQLKVDFGDVNALAKLLEENGDKVAAFLFEPIQGEAGVVLPPDGYLKKVRELCTKHNVLMIADEIQTGIARTGRLLACDWEDVRPDVVILGKALGAGVLPVSAVLADSDIMLCIRPGEHGSTFGGNPLASAVGIAALEVVVEEDLCKRAEEMGAELREQLQAVQKSHPKLIKEVRGRGLLNAVVLHQKGLGNATAYDVCIGLKDRGILAKPTHGNIIRLSPPLTIKSEQIAQATKAFRDVLESDLPDLKLHAEDRIPPKTPDACDRCGRHKYVMPETDL</sequence>
<feature type="region of interest" description="Disordered" evidence="11">
    <location>
        <begin position="29"/>
        <end position="51"/>
    </location>
</feature>
<dbReference type="InterPro" id="IPR015422">
    <property type="entry name" value="PyrdxlP-dep_Trfase_small"/>
</dbReference>
<dbReference type="PIRSF" id="PIRSF000521">
    <property type="entry name" value="Transaminase_4ab_Lys_Orn"/>
    <property type="match status" value="1"/>
</dbReference>
<dbReference type="GO" id="GO:0030170">
    <property type="term" value="F:pyridoxal phosphate binding"/>
    <property type="evidence" value="ECO:0007669"/>
    <property type="project" value="InterPro"/>
</dbReference>
<evidence type="ECO:0000256" key="2">
    <source>
        <dbReference type="ARBA" id="ARBA00004998"/>
    </source>
</evidence>
<dbReference type="GO" id="GO:0004587">
    <property type="term" value="F:ornithine aminotransferase activity"/>
    <property type="evidence" value="ECO:0007669"/>
    <property type="project" value="UniProtKB-EC"/>
</dbReference>
<comment type="pathway">
    <text evidence="2">Amino-acid biosynthesis; L-proline biosynthesis; L-glutamate 5-semialdehyde from L-ornithine: step 1/1.</text>
</comment>
<dbReference type="Proteomes" id="UP000822688">
    <property type="component" value="Chromosome 6"/>
</dbReference>
<evidence type="ECO:0000256" key="9">
    <source>
        <dbReference type="ARBA" id="ARBA00082395"/>
    </source>
</evidence>
<dbReference type="InterPro" id="IPR010164">
    <property type="entry name" value="Orn_aminotrans"/>
</dbReference>
<proteinExistence type="inferred from homology"/>
<dbReference type="InterPro" id="IPR050103">
    <property type="entry name" value="Class-III_PLP-dep_AT"/>
</dbReference>
<dbReference type="PANTHER" id="PTHR11986:SF18">
    <property type="entry name" value="ORNITHINE AMINOTRANSFERASE, MITOCHONDRIAL"/>
    <property type="match status" value="1"/>
</dbReference>